<dbReference type="Pfam" id="PF02585">
    <property type="entry name" value="PIG-L"/>
    <property type="match status" value="1"/>
</dbReference>
<dbReference type="EMBL" id="SDWW01000068">
    <property type="protein sequence ID" value="RYV49519.1"/>
    <property type="molecule type" value="Genomic_DNA"/>
</dbReference>
<feature type="region of interest" description="Disordered" evidence="2">
    <location>
        <begin position="1"/>
        <end position="23"/>
    </location>
</feature>
<reference evidence="3 4" key="1">
    <citation type="submission" date="2019-01" db="EMBL/GenBank/DDBJ databases">
        <title>Novel species of Cellulomonas.</title>
        <authorList>
            <person name="Liu Q."/>
            <person name="Xin Y.-H."/>
        </authorList>
    </citation>
    <scope>NUCLEOTIDE SEQUENCE [LARGE SCALE GENOMIC DNA]</scope>
    <source>
        <strain evidence="3 4">HLT2-17</strain>
    </source>
</reference>
<evidence type="ECO:0000313" key="3">
    <source>
        <dbReference type="EMBL" id="RYV49519.1"/>
    </source>
</evidence>
<protein>
    <submittedName>
        <fullName evidence="3">PIG-L family deacetylase</fullName>
    </submittedName>
</protein>
<proteinExistence type="predicted"/>
<gene>
    <name evidence="3" type="ORF">EUA98_18400</name>
</gene>
<sequence length="248" mass="25034">MNSPASPEISAAPGAPGAIEHAGPPAPGLIPPWGSVLVVVAHPDDESFGLGAVISHLLARGTAVTVLCLTKGEASTLHGIPGELAGLRQVELQAAAEALGGAQAALRGYPDGGLAAVPAETLVQEAVRSAGSSGAQAVLVFDVDGVTGHPDHAAASRAGVEAAGRLGLPVLAWTLPTAVAAQLNDEFAASFTGHRADEVDLVLPVDRSRQRVAIAAHASQAVPSSVLWRRLELLGAVEHLRWVHSAGV</sequence>
<dbReference type="RefSeq" id="WP_130104148.1">
    <property type="nucleotide sequence ID" value="NZ_SDWW01000068.1"/>
</dbReference>
<dbReference type="Proteomes" id="UP000293764">
    <property type="component" value="Unassembled WGS sequence"/>
</dbReference>
<evidence type="ECO:0000256" key="1">
    <source>
        <dbReference type="ARBA" id="ARBA00022833"/>
    </source>
</evidence>
<dbReference type="Gene3D" id="3.40.50.10320">
    <property type="entry name" value="LmbE-like"/>
    <property type="match status" value="1"/>
</dbReference>
<evidence type="ECO:0000256" key="2">
    <source>
        <dbReference type="SAM" id="MobiDB-lite"/>
    </source>
</evidence>
<dbReference type="GO" id="GO:0016811">
    <property type="term" value="F:hydrolase activity, acting on carbon-nitrogen (but not peptide) bonds, in linear amides"/>
    <property type="evidence" value="ECO:0007669"/>
    <property type="project" value="TreeGrafter"/>
</dbReference>
<dbReference type="OrthoDB" id="116799at2"/>
<keyword evidence="1" id="KW-0862">Zinc</keyword>
<comment type="caution">
    <text evidence="3">The sequence shown here is derived from an EMBL/GenBank/DDBJ whole genome shotgun (WGS) entry which is preliminary data.</text>
</comment>
<evidence type="ECO:0000313" key="4">
    <source>
        <dbReference type="Proteomes" id="UP000293764"/>
    </source>
</evidence>
<keyword evidence="4" id="KW-1185">Reference proteome</keyword>
<organism evidence="3 4">
    <name type="scientific">Pengzhenrongella frigida</name>
    <dbReference type="NCBI Taxonomy" id="1259133"/>
    <lineage>
        <taxon>Bacteria</taxon>
        <taxon>Bacillati</taxon>
        <taxon>Actinomycetota</taxon>
        <taxon>Actinomycetes</taxon>
        <taxon>Micrococcales</taxon>
        <taxon>Pengzhenrongella</taxon>
    </lineage>
</organism>
<name>A0A4Q5MVL7_9MICO</name>
<dbReference type="SUPFAM" id="SSF102588">
    <property type="entry name" value="LmbE-like"/>
    <property type="match status" value="1"/>
</dbReference>
<dbReference type="PANTHER" id="PTHR12993:SF11">
    <property type="entry name" value="N-ACETYLGLUCOSAMINYL-PHOSPHATIDYLINOSITOL DE-N-ACETYLASE"/>
    <property type="match status" value="1"/>
</dbReference>
<dbReference type="PANTHER" id="PTHR12993">
    <property type="entry name" value="N-ACETYLGLUCOSAMINYL-PHOSPHATIDYLINOSITOL DE-N-ACETYLASE-RELATED"/>
    <property type="match status" value="1"/>
</dbReference>
<dbReference type="AlphaFoldDB" id="A0A4Q5MVL7"/>
<dbReference type="InterPro" id="IPR003737">
    <property type="entry name" value="GlcNAc_PI_deacetylase-related"/>
</dbReference>
<dbReference type="InterPro" id="IPR024078">
    <property type="entry name" value="LmbE-like_dom_sf"/>
</dbReference>
<accession>A0A4Q5MVL7</accession>
<dbReference type="GO" id="GO:0016137">
    <property type="term" value="P:glycoside metabolic process"/>
    <property type="evidence" value="ECO:0007669"/>
    <property type="project" value="UniProtKB-ARBA"/>
</dbReference>